<dbReference type="EMBL" id="GBXM01000755">
    <property type="protein sequence ID" value="JAI07823.1"/>
    <property type="molecule type" value="Transcribed_RNA"/>
</dbReference>
<protein>
    <submittedName>
        <fullName evidence="1">Uncharacterized protein</fullName>
    </submittedName>
</protein>
<accession>A0A0E9XYL6</accession>
<proteinExistence type="predicted"/>
<name>A0A0E9XYL6_ANGAN</name>
<reference evidence="1" key="1">
    <citation type="submission" date="2014-11" db="EMBL/GenBank/DDBJ databases">
        <authorList>
            <person name="Amaro Gonzalez C."/>
        </authorList>
    </citation>
    <scope>NUCLEOTIDE SEQUENCE</scope>
</reference>
<dbReference type="AlphaFoldDB" id="A0A0E9XYL6"/>
<reference evidence="1" key="2">
    <citation type="journal article" date="2015" name="Fish Shellfish Immunol.">
        <title>Early steps in the European eel (Anguilla anguilla)-Vibrio vulnificus interaction in the gills: Role of the RtxA13 toxin.</title>
        <authorList>
            <person name="Callol A."/>
            <person name="Pajuelo D."/>
            <person name="Ebbesson L."/>
            <person name="Teles M."/>
            <person name="MacKenzie S."/>
            <person name="Amaro C."/>
        </authorList>
    </citation>
    <scope>NUCLEOTIDE SEQUENCE</scope>
</reference>
<sequence>MALQYCSRLITERADGTS</sequence>
<evidence type="ECO:0000313" key="1">
    <source>
        <dbReference type="EMBL" id="JAI07823.1"/>
    </source>
</evidence>
<organism evidence="1">
    <name type="scientific">Anguilla anguilla</name>
    <name type="common">European freshwater eel</name>
    <name type="synonym">Muraena anguilla</name>
    <dbReference type="NCBI Taxonomy" id="7936"/>
    <lineage>
        <taxon>Eukaryota</taxon>
        <taxon>Metazoa</taxon>
        <taxon>Chordata</taxon>
        <taxon>Craniata</taxon>
        <taxon>Vertebrata</taxon>
        <taxon>Euteleostomi</taxon>
        <taxon>Actinopterygii</taxon>
        <taxon>Neopterygii</taxon>
        <taxon>Teleostei</taxon>
        <taxon>Anguilliformes</taxon>
        <taxon>Anguillidae</taxon>
        <taxon>Anguilla</taxon>
    </lineage>
</organism>